<evidence type="ECO:0000256" key="1">
    <source>
        <dbReference type="SAM" id="MobiDB-lite"/>
    </source>
</evidence>
<evidence type="ECO:0000313" key="3">
    <source>
        <dbReference type="EMBL" id="ELY97039.1"/>
    </source>
</evidence>
<dbReference type="InterPro" id="IPR040624">
    <property type="entry name" value="HalOD1"/>
</dbReference>
<dbReference type="EMBL" id="AOIN01000077">
    <property type="protein sequence ID" value="ELY97039.1"/>
    <property type="molecule type" value="Genomic_DNA"/>
</dbReference>
<feature type="region of interest" description="Disordered" evidence="1">
    <location>
        <begin position="1"/>
        <end position="46"/>
    </location>
</feature>
<feature type="compositionally biased region" description="Polar residues" evidence="1">
    <location>
        <begin position="1"/>
        <end position="10"/>
    </location>
</feature>
<keyword evidence="4" id="KW-1185">Reference proteome</keyword>
<name>M0AEV3_9EURY</name>
<organism evidence="3 4">
    <name type="scientific">Natrialba chahannaoensis JCM 10990</name>
    <dbReference type="NCBI Taxonomy" id="1227492"/>
    <lineage>
        <taxon>Archaea</taxon>
        <taxon>Methanobacteriati</taxon>
        <taxon>Methanobacteriota</taxon>
        <taxon>Stenosarchaea group</taxon>
        <taxon>Halobacteria</taxon>
        <taxon>Halobacteriales</taxon>
        <taxon>Natrialbaceae</taxon>
        <taxon>Natrialba</taxon>
    </lineage>
</organism>
<protein>
    <recommendedName>
        <fullName evidence="2">Halobacterial output domain-containing protein</fullName>
    </recommendedName>
</protein>
<feature type="domain" description="Halobacterial output" evidence="2">
    <location>
        <begin position="19"/>
        <end position="67"/>
    </location>
</feature>
<dbReference type="Pfam" id="PF18545">
    <property type="entry name" value="HalOD1"/>
    <property type="match status" value="1"/>
</dbReference>
<evidence type="ECO:0000313" key="4">
    <source>
        <dbReference type="Proteomes" id="UP000011693"/>
    </source>
</evidence>
<feature type="compositionally biased region" description="Low complexity" evidence="1">
    <location>
        <begin position="67"/>
        <end position="79"/>
    </location>
</feature>
<dbReference type="Proteomes" id="UP000011693">
    <property type="component" value="Unassembled WGS sequence"/>
</dbReference>
<feature type="region of interest" description="Disordered" evidence="1">
    <location>
        <begin position="59"/>
        <end position="114"/>
    </location>
</feature>
<accession>M0AEV3</accession>
<comment type="caution">
    <text evidence="3">The sequence shown here is derived from an EMBL/GenBank/DDBJ whole genome shotgun (WGS) entry which is preliminary data.</text>
</comment>
<dbReference type="RefSeq" id="WP_006168292.1">
    <property type="nucleotide sequence ID" value="NZ_AOIN01000077.1"/>
</dbReference>
<dbReference type="OrthoDB" id="221929at2157"/>
<gene>
    <name evidence="3" type="ORF">C482_14109</name>
</gene>
<dbReference type="AlphaFoldDB" id="M0AEV3"/>
<dbReference type="PATRIC" id="fig|1227492.4.peg.2797"/>
<evidence type="ECO:0000259" key="2">
    <source>
        <dbReference type="Pfam" id="PF18545"/>
    </source>
</evidence>
<proteinExistence type="predicted"/>
<sequence>MSSPDDTSPPGTGIERAVSPSQAIIEAVAAREGVDPTDIEPPAYEPLYSVVNPEALDSLFRDAVEGSNSNPNSNPQSHSHSQETQADAPAESPSESETGTRTRTGTGTGTGTLGHVELEYEGYLITVYSDGQIELEDSATPDGSVDTVDE</sequence>
<reference evidence="3 4" key="1">
    <citation type="journal article" date="2014" name="PLoS Genet.">
        <title>Phylogenetically driven sequencing of extremely halophilic archaea reveals strategies for static and dynamic osmo-response.</title>
        <authorList>
            <person name="Becker E.A."/>
            <person name="Seitzer P.M."/>
            <person name="Tritt A."/>
            <person name="Larsen D."/>
            <person name="Krusor M."/>
            <person name="Yao A.I."/>
            <person name="Wu D."/>
            <person name="Madern D."/>
            <person name="Eisen J.A."/>
            <person name="Darling A.E."/>
            <person name="Facciotti M.T."/>
        </authorList>
    </citation>
    <scope>NUCLEOTIDE SEQUENCE [LARGE SCALE GENOMIC DNA]</scope>
    <source>
        <strain evidence="3 4">JCM 10990</strain>
    </source>
</reference>